<reference evidence="2" key="1">
    <citation type="submission" date="2025-08" db="UniProtKB">
        <authorList>
            <consortium name="Ensembl"/>
        </authorList>
    </citation>
    <scope>IDENTIFICATION</scope>
</reference>
<dbReference type="GeneTree" id="ENSGT00940000163630"/>
<organism evidence="2 3">
    <name type="scientific">Sander lucioperca</name>
    <name type="common">Pike-perch</name>
    <name type="synonym">Perca lucioperca</name>
    <dbReference type="NCBI Taxonomy" id="283035"/>
    <lineage>
        <taxon>Eukaryota</taxon>
        <taxon>Metazoa</taxon>
        <taxon>Chordata</taxon>
        <taxon>Craniata</taxon>
        <taxon>Vertebrata</taxon>
        <taxon>Euteleostomi</taxon>
        <taxon>Actinopterygii</taxon>
        <taxon>Neopterygii</taxon>
        <taxon>Teleostei</taxon>
        <taxon>Neoteleostei</taxon>
        <taxon>Acanthomorphata</taxon>
        <taxon>Eupercaria</taxon>
        <taxon>Perciformes</taxon>
        <taxon>Percoidei</taxon>
        <taxon>Percidae</taxon>
        <taxon>Luciopercinae</taxon>
        <taxon>Sander</taxon>
    </lineage>
</organism>
<reference evidence="2" key="2">
    <citation type="submission" date="2025-09" db="UniProtKB">
        <authorList>
            <consortium name="Ensembl"/>
        </authorList>
    </citation>
    <scope>IDENTIFICATION</scope>
</reference>
<keyword evidence="3" id="KW-1185">Reference proteome</keyword>
<feature type="domain" description="Reverse transcriptase" evidence="1">
    <location>
        <begin position="26"/>
        <end position="113"/>
    </location>
</feature>
<dbReference type="Proteomes" id="UP000694568">
    <property type="component" value="Unplaced"/>
</dbReference>
<proteinExistence type="predicted"/>
<dbReference type="PANTHER" id="PTHR19446">
    <property type="entry name" value="REVERSE TRANSCRIPTASES"/>
    <property type="match status" value="1"/>
</dbReference>
<evidence type="ECO:0000313" key="3">
    <source>
        <dbReference type="Proteomes" id="UP000694568"/>
    </source>
</evidence>
<evidence type="ECO:0000313" key="2">
    <source>
        <dbReference type="Ensembl" id="ENSSLUP00000052525.1"/>
    </source>
</evidence>
<dbReference type="Ensembl" id="ENSSLUT00000054065.1">
    <property type="protein sequence ID" value="ENSSLUP00000052525.1"/>
    <property type="gene ID" value="ENSSLUG00000022825.1"/>
</dbReference>
<evidence type="ECO:0000259" key="1">
    <source>
        <dbReference type="Pfam" id="PF00078"/>
    </source>
</evidence>
<dbReference type="InterPro" id="IPR043502">
    <property type="entry name" value="DNA/RNA_pol_sf"/>
</dbReference>
<dbReference type="InterPro" id="IPR000477">
    <property type="entry name" value="RT_dom"/>
</dbReference>
<dbReference type="AlphaFoldDB" id="A0A8D0AGR9"/>
<dbReference type="Pfam" id="PF00078">
    <property type="entry name" value="RVT_1"/>
    <property type="match status" value="1"/>
</dbReference>
<accession>A0A8D0AGR9</accession>
<sequence length="119" mass="13416">MLGRHSFHNTRRLLNIISSPSSNIPEVIISLDAEKAFDRVEWSFLFFALQKFGFNPEFISWIKLLYTSPVASVHTNGLQSAPFPLHRGTRQGCPLSPLLFAIAIEPLACHILVRNLQNS</sequence>
<name>A0A8D0AGR9_SANLU</name>
<dbReference type="SUPFAM" id="SSF56672">
    <property type="entry name" value="DNA/RNA polymerases"/>
    <property type="match status" value="1"/>
</dbReference>
<protein>
    <recommendedName>
        <fullName evidence="1">Reverse transcriptase domain-containing protein</fullName>
    </recommendedName>
</protein>